<feature type="signal peptide" evidence="1">
    <location>
        <begin position="1"/>
        <end position="19"/>
    </location>
</feature>
<dbReference type="Proteomes" id="UP000319160">
    <property type="component" value="Unassembled WGS sequence"/>
</dbReference>
<proteinExistence type="predicted"/>
<reference evidence="3" key="1">
    <citation type="submission" date="2019-06" db="EMBL/GenBank/DDBJ databases">
        <title>Draft genome sequence of the griseofulvin-producing fungus Xylaria cubensis strain G536.</title>
        <authorList>
            <person name="Mead M.E."/>
            <person name="Raja H.A."/>
            <person name="Steenwyk J.L."/>
            <person name="Knowles S.L."/>
            <person name="Oberlies N.H."/>
            <person name="Rokas A."/>
        </authorList>
    </citation>
    <scope>NUCLEOTIDE SEQUENCE [LARGE SCALE GENOMIC DNA]</scope>
    <source>
        <strain evidence="3">G536</strain>
    </source>
</reference>
<evidence type="ECO:0000256" key="1">
    <source>
        <dbReference type="SAM" id="SignalP"/>
    </source>
</evidence>
<gene>
    <name evidence="2" type="ORF">FHL15_006045</name>
</gene>
<dbReference type="EMBL" id="VFLP01000031">
    <property type="protein sequence ID" value="TRX93177.1"/>
    <property type="molecule type" value="Genomic_DNA"/>
</dbReference>
<name>A0A553HYY6_9PEZI</name>
<evidence type="ECO:0000313" key="3">
    <source>
        <dbReference type="Proteomes" id="UP000319160"/>
    </source>
</evidence>
<keyword evidence="3" id="KW-1185">Reference proteome</keyword>
<evidence type="ECO:0008006" key="4">
    <source>
        <dbReference type="Google" id="ProtNLM"/>
    </source>
</evidence>
<feature type="chain" id="PRO_5022113410" description="Adhesin domain-containing protein" evidence="1">
    <location>
        <begin position="20"/>
        <end position="296"/>
    </location>
</feature>
<organism evidence="2 3">
    <name type="scientific">Xylaria flabelliformis</name>
    <dbReference type="NCBI Taxonomy" id="2512241"/>
    <lineage>
        <taxon>Eukaryota</taxon>
        <taxon>Fungi</taxon>
        <taxon>Dikarya</taxon>
        <taxon>Ascomycota</taxon>
        <taxon>Pezizomycotina</taxon>
        <taxon>Sordariomycetes</taxon>
        <taxon>Xylariomycetidae</taxon>
        <taxon>Xylariales</taxon>
        <taxon>Xylariaceae</taxon>
        <taxon>Xylaria</taxon>
    </lineage>
</organism>
<dbReference type="STRING" id="2512241.A0A553HYY6"/>
<dbReference type="AlphaFoldDB" id="A0A553HYY6"/>
<accession>A0A553HYY6</accession>
<evidence type="ECO:0000313" key="2">
    <source>
        <dbReference type="EMBL" id="TRX93177.1"/>
    </source>
</evidence>
<keyword evidence="1" id="KW-0732">Signal</keyword>
<comment type="caution">
    <text evidence="2">The sequence shown here is derived from an EMBL/GenBank/DDBJ whole genome shotgun (WGS) entry which is preliminary data.</text>
</comment>
<sequence>MKFSRLLISLFFPASMTIAHKYIFPSEPQVPLAPPPLSQAPDSRRIIIQTSSRSISGSYPLYDLLSISTESGSISVDVTPHPASSEDPSQPASLEIKSRSGSVHATFSEGFFNSFVDRDDDPNTNYRGGYEKTAIQPGIPAREYITSVNTQSASISGTFPLGSRTSLDAQSGSIGVELVVVPVSRSGPRRLRTISHGGMQSVRVVHDNFWPMVKEAWWEGMVSEHESHSGLISVEYPDSWEGTIEVEAHSGSISVTGRGVEIVREWQGRMIARKGKAGGGKVIVRAWSGSVDLRFG</sequence>
<dbReference type="OrthoDB" id="3539644at2759"/>
<protein>
    <recommendedName>
        <fullName evidence="4">Adhesin domain-containing protein</fullName>
    </recommendedName>
</protein>